<dbReference type="FunFam" id="3.30.780.10:FF:000013">
    <property type="entry name" value="Translation machinery-associated protein 22"/>
    <property type="match status" value="1"/>
</dbReference>
<evidence type="ECO:0000259" key="9">
    <source>
        <dbReference type="PROSITE" id="PS50296"/>
    </source>
</evidence>
<dbReference type="STRING" id="1344418.A0A1D2VEE5"/>
<dbReference type="GeneID" id="30967154"/>
<evidence type="ECO:0000256" key="4">
    <source>
        <dbReference type="ARBA" id="ARBA00020058"/>
    </source>
</evidence>
<dbReference type="GO" id="GO:0005737">
    <property type="term" value="C:cytoplasm"/>
    <property type="evidence" value="ECO:0007669"/>
    <property type="project" value="UniProtKB-SubCell"/>
</dbReference>
<dbReference type="OrthoDB" id="277199at2759"/>
<dbReference type="AlphaFoldDB" id="A0A1D2VEE5"/>
<gene>
    <name evidence="10" type="ORF">ASCRUDRAFT_76552</name>
</gene>
<protein>
    <recommendedName>
        <fullName evidence="4 8">Translation machinery-associated protein 22</fullName>
    </recommendedName>
</protein>
<dbReference type="SUPFAM" id="SSF55159">
    <property type="entry name" value="eIF1-like"/>
    <property type="match status" value="1"/>
</dbReference>
<evidence type="ECO:0000256" key="7">
    <source>
        <dbReference type="ARBA" id="ARBA00023274"/>
    </source>
</evidence>
<dbReference type="GO" id="GO:0001731">
    <property type="term" value="P:formation of translation preinitiation complex"/>
    <property type="evidence" value="ECO:0007669"/>
    <property type="project" value="TreeGrafter"/>
</dbReference>
<dbReference type="Pfam" id="PF01253">
    <property type="entry name" value="SUI1"/>
    <property type="match status" value="1"/>
</dbReference>
<evidence type="ECO:0000256" key="8">
    <source>
        <dbReference type="RuleBase" id="RU361273"/>
    </source>
</evidence>
<evidence type="ECO:0000256" key="3">
    <source>
        <dbReference type="ARBA" id="ARBA00011742"/>
    </source>
</evidence>
<evidence type="ECO:0000256" key="1">
    <source>
        <dbReference type="ARBA" id="ARBA00004496"/>
    </source>
</evidence>
<evidence type="ECO:0000256" key="6">
    <source>
        <dbReference type="ARBA" id="ARBA00022980"/>
    </source>
</evidence>
<dbReference type="RefSeq" id="XP_020046328.1">
    <property type="nucleotide sequence ID" value="XM_020193518.1"/>
</dbReference>
<dbReference type="GO" id="GO:0032790">
    <property type="term" value="P:ribosome disassembly"/>
    <property type="evidence" value="ECO:0007669"/>
    <property type="project" value="EnsemblFungi"/>
</dbReference>
<proteinExistence type="inferred from homology"/>
<dbReference type="NCBIfam" id="TIGR01159">
    <property type="entry name" value="DRP1"/>
    <property type="match status" value="1"/>
</dbReference>
<organism evidence="10 11">
    <name type="scientific">Ascoidea rubescens DSM 1968</name>
    <dbReference type="NCBI Taxonomy" id="1344418"/>
    <lineage>
        <taxon>Eukaryota</taxon>
        <taxon>Fungi</taxon>
        <taxon>Dikarya</taxon>
        <taxon>Ascomycota</taxon>
        <taxon>Saccharomycotina</taxon>
        <taxon>Saccharomycetes</taxon>
        <taxon>Ascoideaceae</taxon>
        <taxon>Ascoidea</taxon>
    </lineage>
</organism>
<dbReference type="GO" id="GO:0003729">
    <property type="term" value="F:mRNA binding"/>
    <property type="evidence" value="ECO:0007669"/>
    <property type="project" value="TreeGrafter"/>
</dbReference>
<dbReference type="PROSITE" id="PS50296">
    <property type="entry name" value="SUI1"/>
    <property type="match status" value="1"/>
</dbReference>
<evidence type="ECO:0000256" key="5">
    <source>
        <dbReference type="ARBA" id="ARBA00022490"/>
    </source>
</evidence>
<dbReference type="InterPro" id="IPR050318">
    <property type="entry name" value="DENR/SUI1_TIF"/>
</dbReference>
<evidence type="ECO:0000313" key="11">
    <source>
        <dbReference type="Proteomes" id="UP000095038"/>
    </source>
</evidence>
<comment type="domain">
    <text evidence="8">The SUI1 domain may be involved in RNA binding.</text>
</comment>
<dbReference type="GO" id="GO:0000184">
    <property type="term" value="P:nuclear-transcribed mRNA catabolic process, nonsense-mediated decay"/>
    <property type="evidence" value="ECO:0007669"/>
    <property type="project" value="EnsemblFungi"/>
</dbReference>
<dbReference type="EMBL" id="KV454483">
    <property type="protein sequence ID" value="ODV60021.1"/>
    <property type="molecule type" value="Genomic_DNA"/>
</dbReference>
<keyword evidence="11" id="KW-1185">Reference proteome</keyword>
<sequence>MVNNNHSDLYEKYYVNNQSSLSVEKQQALEKDLQKLEIKEAKKAQRILEKKLSSKIIIKKIERTKRKKVVSISGLEVFEIDIKKLSKTFSSKFATGCSVVKNAEKKDDIVIQGDLGDECEEYILKLLKEKGLTDIQVEQIEEKKKKKQQQPLK</sequence>
<evidence type="ECO:0000256" key="2">
    <source>
        <dbReference type="ARBA" id="ARBA00007514"/>
    </source>
</evidence>
<keyword evidence="7 8" id="KW-0687">Ribonucleoprotein</keyword>
<dbReference type="PANTHER" id="PTHR12789">
    <property type="entry name" value="DENSITY-REGULATED PROTEIN HOMOLOG"/>
    <property type="match status" value="1"/>
</dbReference>
<accession>A0A1D2VEE5</accession>
<dbReference type="GO" id="GO:0003743">
    <property type="term" value="F:translation initiation factor activity"/>
    <property type="evidence" value="ECO:0007669"/>
    <property type="project" value="InterPro"/>
</dbReference>
<dbReference type="InterPro" id="IPR001950">
    <property type="entry name" value="SUI1"/>
</dbReference>
<dbReference type="InterPro" id="IPR005873">
    <property type="entry name" value="DENR_eukaryotes"/>
</dbReference>
<name>A0A1D2VEE5_9ASCO</name>
<dbReference type="InterPro" id="IPR046447">
    <property type="entry name" value="DENR_C"/>
</dbReference>
<dbReference type="Proteomes" id="UP000095038">
    <property type="component" value="Unassembled WGS sequence"/>
</dbReference>
<comment type="subcellular location">
    <subcellularLocation>
        <location evidence="1 8">Cytoplasm</location>
    </subcellularLocation>
</comment>
<dbReference type="GO" id="GO:0002188">
    <property type="term" value="P:translation reinitiation"/>
    <property type="evidence" value="ECO:0007669"/>
    <property type="project" value="TreeGrafter"/>
</dbReference>
<dbReference type="InParanoid" id="A0A1D2VEE5"/>
<comment type="subunit">
    <text evidence="3 8">Interacts with the 40S ribosomal subunit.</text>
</comment>
<dbReference type="GO" id="GO:0005840">
    <property type="term" value="C:ribosome"/>
    <property type="evidence" value="ECO:0007669"/>
    <property type="project" value="UniProtKB-KW"/>
</dbReference>
<dbReference type="GO" id="GO:1990904">
    <property type="term" value="C:ribonucleoprotein complex"/>
    <property type="evidence" value="ECO:0007669"/>
    <property type="project" value="UniProtKB-KW"/>
</dbReference>
<dbReference type="InterPro" id="IPR036877">
    <property type="entry name" value="SUI1_dom_sf"/>
</dbReference>
<keyword evidence="6 8" id="KW-0689">Ribosomal protein</keyword>
<feature type="domain" description="SUI1" evidence="9">
    <location>
        <begin position="56"/>
        <end position="127"/>
    </location>
</feature>
<evidence type="ECO:0000313" key="10">
    <source>
        <dbReference type="EMBL" id="ODV60021.1"/>
    </source>
</evidence>
<dbReference type="Gene3D" id="3.30.780.10">
    <property type="entry name" value="SUI1-like domain"/>
    <property type="match status" value="1"/>
</dbReference>
<comment type="similarity">
    <text evidence="2 8">Belongs to the DENR family.</text>
</comment>
<dbReference type="PANTHER" id="PTHR12789:SF0">
    <property type="entry name" value="DENSITY-REGULATED PROTEIN"/>
    <property type="match status" value="1"/>
</dbReference>
<reference evidence="11" key="1">
    <citation type="submission" date="2016-05" db="EMBL/GenBank/DDBJ databases">
        <title>Comparative genomics of biotechnologically important yeasts.</title>
        <authorList>
            <consortium name="DOE Joint Genome Institute"/>
            <person name="Riley R."/>
            <person name="Haridas S."/>
            <person name="Wolfe K.H."/>
            <person name="Lopes M.R."/>
            <person name="Hittinger C.T."/>
            <person name="Goker M."/>
            <person name="Salamov A."/>
            <person name="Wisecaver J."/>
            <person name="Long T.M."/>
            <person name="Aerts A.L."/>
            <person name="Barry K."/>
            <person name="Choi C."/>
            <person name="Clum A."/>
            <person name="Coughlan A.Y."/>
            <person name="Deshpande S."/>
            <person name="Douglass A.P."/>
            <person name="Hanson S.J."/>
            <person name="Klenk H.-P."/>
            <person name="Labutti K."/>
            <person name="Lapidus A."/>
            <person name="Lindquist E."/>
            <person name="Lipzen A."/>
            <person name="Meier-Kolthoff J.P."/>
            <person name="Ohm R.A."/>
            <person name="Otillar R.P."/>
            <person name="Pangilinan J."/>
            <person name="Peng Y."/>
            <person name="Rokas A."/>
            <person name="Rosa C.A."/>
            <person name="Scheuner C."/>
            <person name="Sibirny A.A."/>
            <person name="Slot J.C."/>
            <person name="Stielow J.B."/>
            <person name="Sun H."/>
            <person name="Kurtzman C.P."/>
            <person name="Blackwell M."/>
            <person name="Grigoriev I.V."/>
            <person name="Jeffries T.W."/>
        </authorList>
    </citation>
    <scope>NUCLEOTIDE SEQUENCE [LARGE SCALE GENOMIC DNA]</scope>
    <source>
        <strain evidence="11">DSM 1968</strain>
    </source>
</reference>
<dbReference type="FunCoup" id="A0A1D2VEE5">
    <property type="interactions" value="1203"/>
</dbReference>
<dbReference type="CDD" id="cd11607">
    <property type="entry name" value="DENR_C"/>
    <property type="match status" value="1"/>
</dbReference>
<keyword evidence="5 8" id="KW-0963">Cytoplasm</keyword>